<dbReference type="EMBL" id="JADMLG010000006">
    <property type="protein sequence ID" value="MBH0777849.1"/>
    <property type="molecule type" value="Genomic_DNA"/>
</dbReference>
<sequence>MSSLRHFFRAMYVVVAVLLAVALFVPQVRMYRQEQSHTEIVAQLRFLRERLDSGLGGEMQSMFPEGYVFSHVLYGLAWTDVAREQANYRDQAVREARWALQRLDSPSGRAVFDARSRPAYGVFYVGWSSRLRGAVIELAGAGAPETERFTADCEALAAAFDADGPFLAAYPGQAWPVDNVVAVAALRIHDRVIGSRFESVVARWLTAAKASLDPDTGLMPHSVTPVREGARGSSQAIIQRFLPEIDTAWANQQYDTFRREFIDTPLGLPGVREYPRGRDGAGDVDSGPLVLGISVSATVVTLGAARAHGDEPLANSLTGLGESLGVPITLGDSKRYALGALPIGDAFLAWSFAEPRPDAETAFAPVVGWWWRLPWHAIALAFLALLWFPIARELRPRSPRSAAPPAA</sequence>
<dbReference type="RefSeq" id="WP_196150174.1">
    <property type="nucleotide sequence ID" value="NZ_JADMLG010000006.1"/>
</dbReference>
<evidence type="ECO:0000313" key="2">
    <source>
        <dbReference type="EMBL" id="MBH0777849.1"/>
    </source>
</evidence>
<organism evidence="2 3">
    <name type="scientific">Nocardia bovistercoris</name>
    <dbReference type="NCBI Taxonomy" id="2785916"/>
    <lineage>
        <taxon>Bacteria</taxon>
        <taxon>Bacillati</taxon>
        <taxon>Actinomycetota</taxon>
        <taxon>Actinomycetes</taxon>
        <taxon>Mycobacteriales</taxon>
        <taxon>Nocardiaceae</taxon>
        <taxon>Nocardia</taxon>
    </lineage>
</organism>
<feature type="transmembrane region" description="Helical" evidence="1">
    <location>
        <begin position="373"/>
        <end position="391"/>
    </location>
</feature>
<dbReference type="AlphaFoldDB" id="A0A931IAM8"/>
<accession>A0A931IAM8</accession>
<protein>
    <submittedName>
        <fullName evidence="2">Uncharacterized protein</fullName>
    </submittedName>
</protein>
<keyword evidence="1" id="KW-0812">Transmembrane</keyword>
<feature type="transmembrane region" description="Helical" evidence="1">
    <location>
        <begin position="6"/>
        <end position="25"/>
    </location>
</feature>
<dbReference type="Proteomes" id="UP000655751">
    <property type="component" value="Unassembled WGS sequence"/>
</dbReference>
<keyword evidence="1" id="KW-0472">Membrane</keyword>
<name>A0A931IAM8_9NOCA</name>
<evidence type="ECO:0000256" key="1">
    <source>
        <dbReference type="SAM" id="Phobius"/>
    </source>
</evidence>
<gene>
    <name evidence="2" type="ORF">IT779_16355</name>
</gene>
<comment type="caution">
    <text evidence="2">The sequence shown here is derived from an EMBL/GenBank/DDBJ whole genome shotgun (WGS) entry which is preliminary data.</text>
</comment>
<proteinExistence type="predicted"/>
<keyword evidence="1" id="KW-1133">Transmembrane helix</keyword>
<evidence type="ECO:0000313" key="3">
    <source>
        <dbReference type="Proteomes" id="UP000655751"/>
    </source>
</evidence>
<reference evidence="2" key="1">
    <citation type="submission" date="2020-11" db="EMBL/GenBank/DDBJ databases">
        <title>Nocardia NEAU-351.nov., a novel actinomycete isolated from the cow dung.</title>
        <authorList>
            <person name="Zhang X."/>
        </authorList>
    </citation>
    <scope>NUCLEOTIDE SEQUENCE</scope>
    <source>
        <strain evidence="2">NEAU-351</strain>
    </source>
</reference>
<keyword evidence="3" id="KW-1185">Reference proteome</keyword>